<evidence type="ECO:0000256" key="2">
    <source>
        <dbReference type="ARBA" id="ARBA00005466"/>
    </source>
</evidence>
<dbReference type="EMBL" id="BTGU01000044">
    <property type="protein sequence ID" value="GMN53104.1"/>
    <property type="molecule type" value="Genomic_DNA"/>
</dbReference>
<feature type="domain" description="FAD-binding PCMH-type" evidence="4">
    <location>
        <begin position="30"/>
        <end position="182"/>
    </location>
</feature>
<dbReference type="Gene3D" id="3.30.43.10">
    <property type="entry name" value="Uridine Diphospho-n-acetylenolpyruvylglucosamine Reductase, domain 2"/>
    <property type="match status" value="1"/>
</dbReference>
<dbReference type="InterPro" id="IPR006094">
    <property type="entry name" value="Oxid_FAD_bind_N"/>
</dbReference>
<dbReference type="InterPro" id="IPR050432">
    <property type="entry name" value="FAD-linked_Oxidoreductases_BP"/>
</dbReference>
<dbReference type="InterPro" id="IPR016166">
    <property type="entry name" value="FAD-bd_PCMH"/>
</dbReference>
<comment type="cofactor">
    <cofactor evidence="1">
        <name>FAD</name>
        <dbReference type="ChEBI" id="CHEBI:57692"/>
    </cofactor>
</comment>
<dbReference type="InterPro" id="IPR016169">
    <property type="entry name" value="FAD-bd_PCMH_sub2"/>
</dbReference>
<dbReference type="PROSITE" id="PS51387">
    <property type="entry name" value="FAD_PCMH"/>
    <property type="match status" value="1"/>
</dbReference>
<dbReference type="PANTHER" id="PTHR13878">
    <property type="entry name" value="GULONOLACTONE OXIDASE"/>
    <property type="match status" value="1"/>
</dbReference>
<dbReference type="GO" id="GO:0016491">
    <property type="term" value="F:oxidoreductase activity"/>
    <property type="evidence" value="ECO:0007669"/>
    <property type="project" value="UniProtKB-KW"/>
</dbReference>
<organism evidence="5 6">
    <name type="scientific">Ficus carica</name>
    <name type="common">Common fig</name>
    <dbReference type="NCBI Taxonomy" id="3494"/>
    <lineage>
        <taxon>Eukaryota</taxon>
        <taxon>Viridiplantae</taxon>
        <taxon>Streptophyta</taxon>
        <taxon>Embryophyta</taxon>
        <taxon>Tracheophyta</taxon>
        <taxon>Spermatophyta</taxon>
        <taxon>Magnoliopsida</taxon>
        <taxon>eudicotyledons</taxon>
        <taxon>Gunneridae</taxon>
        <taxon>Pentapetalae</taxon>
        <taxon>rosids</taxon>
        <taxon>fabids</taxon>
        <taxon>Rosales</taxon>
        <taxon>Moraceae</taxon>
        <taxon>Ficeae</taxon>
        <taxon>Ficus</taxon>
    </lineage>
</organism>
<reference evidence="5" key="1">
    <citation type="submission" date="2023-07" db="EMBL/GenBank/DDBJ databases">
        <title>draft genome sequence of fig (Ficus carica).</title>
        <authorList>
            <person name="Takahashi T."/>
            <person name="Nishimura K."/>
        </authorList>
    </citation>
    <scope>NUCLEOTIDE SEQUENCE</scope>
</reference>
<gene>
    <name evidence="5" type="ORF">TIFTF001_022240</name>
</gene>
<dbReference type="PANTHER" id="PTHR13878:SF127">
    <property type="entry name" value="CYTOKININ DEHYDROGENASE 3"/>
    <property type="match status" value="1"/>
</dbReference>
<name>A0AA88AIB4_FICCA</name>
<dbReference type="GO" id="GO:0071949">
    <property type="term" value="F:FAD binding"/>
    <property type="evidence" value="ECO:0007669"/>
    <property type="project" value="InterPro"/>
</dbReference>
<dbReference type="InterPro" id="IPR036318">
    <property type="entry name" value="FAD-bd_PCMH-like_sf"/>
</dbReference>
<dbReference type="Pfam" id="PF01565">
    <property type="entry name" value="FAD_binding_4"/>
    <property type="match status" value="1"/>
</dbReference>
<evidence type="ECO:0000313" key="5">
    <source>
        <dbReference type="EMBL" id="GMN53104.1"/>
    </source>
</evidence>
<keyword evidence="3" id="KW-0560">Oxidoreductase</keyword>
<comment type="caution">
    <text evidence="5">The sequence shown here is derived from an EMBL/GenBank/DDBJ whole genome shotgun (WGS) entry which is preliminary data.</text>
</comment>
<comment type="similarity">
    <text evidence="2">Belongs to the oxygen-dependent FAD-linked oxidoreductase family.</text>
</comment>
<evidence type="ECO:0000313" key="6">
    <source>
        <dbReference type="Proteomes" id="UP001187192"/>
    </source>
</evidence>
<dbReference type="InterPro" id="IPR016167">
    <property type="entry name" value="FAD-bd_PCMH_sub1"/>
</dbReference>
<dbReference type="Gene3D" id="3.30.465.10">
    <property type="match status" value="1"/>
</dbReference>
<evidence type="ECO:0000259" key="4">
    <source>
        <dbReference type="PROSITE" id="PS51387"/>
    </source>
</evidence>
<proteinExistence type="inferred from homology"/>
<accession>A0AA88AIB4</accession>
<dbReference type="AlphaFoldDB" id="A0AA88AIB4"/>
<sequence length="182" mass="19486">MSQSPDSISDKFRNDTESIKIASTDYGHIFKEIPDAVFQPTSPDDIKTLIKIVNDDANSGTDSPLSAIAPRGQGHSVRGQAMARSGIVVNMTSLDSHGIGIKLVVSENSNNNWGPYVDVGGGQIWVDVLRETLKHGLSPVSWTDYLYLSVGGTLSNAGISGQTFKFGPQISNIHELDVITGN</sequence>
<evidence type="ECO:0000256" key="1">
    <source>
        <dbReference type="ARBA" id="ARBA00001974"/>
    </source>
</evidence>
<keyword evidence="6" id="KW-1185">Reference proteome</keyword>
<protein>
    <recommendedName>
        <fullName evidence="4">FAD-binding PCMH-type domain-containing protein</fullName>
    </recommendedName>
</protein>
<dbReference type="SUPFAM" id="SSF56176">
    <property type="entry name" value="FAD-binding/transporter-associated domain-like"/>
    <property type="match status" value="1"/>
</dbReference>
<dbReference type="Proteomes" id="UP001187192">
    <property type="component" value="Unassembled WGS sequence"/>
</dbReference>
<evidence type="ECO:0000256" key="3">
    <source>
        <dbReference type="ARBA" id="ARBA00023002"/>
    </source>
</evidence>